<evidence type="ECO:0000256" key="3">
    <source>
        <dbReference type="ARBA" id="ARBA00023125"/>
    </source>
</evidence>
<dbReference type="Proteomes" id="UP001226762">
    <property type="component" value="Unassembled WGS sequence"/>
</dbReference>
<dbReference type="GO" id="GO:0003677">
    <property type="term" value="F:DNA binding"/>
    <property type="evidence" value="ECO:0007669"/>
    <property type="project" value="UniProtKB-KW"/>
</dbReference>
<gene>
    <name evidence="9" type="ORF">NO357_14230</name>
</gene>
<dbReference type="Gene3D" id="1.10.10.60">
    <property type="entry name" value="Homeodomain-like"/>
    <property type="match status" value="1"/>
</dbReference>
<keyword evidence="4" id="KW-0233">DNA recombination</keyword>
<dbReference type="PANTHER" id="PTHR30461:SF26">
    <property type="entry name" value="RESOLVASE HOMOLOG YNEB"/>
    <property type="match status" value="1"/>
</dbReference>
<organism evidence="9 10">
    <name type="scientific">Marimonas arenosa</name>
    <dbReference type="NCBI Taxonomy" id="1795305"/>
    <lineage>
        <taxon>Bacteria</taxon>
        <taxon>Pseudomonadati</taxon>
        <taxon>Pseudomonadota</taxon>
        <taxon>Alphaproteobacteria</taxon>
        <taxon>Rhodobacterales</taxon>
        <taxon>Paracoccaceae</taxon>
        <taxon>Marimonas</taxon>
    </lineage>
</organism>
<name>A0AAE3WEJ4_9RHOB</name>
<sequence>MVIATADPATLKQTVEARGGALLGYARVSSEGQSLEVQTAALEKAGVAKRHLYAEKASGTKREGRDQLEHLLRSLRKGDCVVITRLDRLARSTQDLLTIAAQIEEAGADLTALEQPINTASPEGRLFFTMLSAFGEFETEIRKERQREGIAAAKAKGADSPYKGRPASIDAEKVRQLREEGVGPAEIARRLGISRQSVYRLSRQVNPA</sequence>
<keyword evidence="2" id="KW-0229">DNA integration</keyword>
<dbReference type="GO" id="GO:0015074">
    <property type="term" value="P:DNA integration"/>
    <property type="evidence" value="ECO:0007669"/>
    <property type="project" value="UniProtKB-KW"/>
</dbReference>
<dbReference type="Pfam" id="PF02796">
    <property type="entry name" value="HTH_7"/>
    <property type="match status" value="1"/>
</dbReference>
<evidence type="ECO:0000256" key="2">
    <source>
        <dbReference type="ARBA" id="ARBA00022908"/>
    </source>
</evidence>
<evidence type="ECO:0000313" key="10">
    <source>
        <dbReference type="Proteomes" id="UP001226762"/>
    </source>
</evidence>
<dbReference type="InterPro" id="IPR050639">
    <property type="entry name" value="SSR_resolvase"/>
</dbReference>
<dbReference type="InterPro" id="IPR006120">
    <property type="entry name" value="Resolvase_HTH_dom"/>
</dbReference>
<dbReference type="AlphaFoldDB" id="A0AAE3WEJ4"/>
<reference evidence="9" key="2">
    <citation type="submission" date="2023-02" db="EMBL/GenBank/DDBJ databases">
        <title>'Rhodoalgimonas zhirmunskyi' gen. nov., isolated from a red alga.</title>
        <authorList>
            <person name="Nedashkovskaya O.I."/>
            <person name="Otstavnykh N.Y."/>
            <person name="Bystritskaya E.P."/>
            <person name="Balabanova L.A."/>
            <person name="Isaeva M.P."/>
        </authorList>
    </citation>
    <scope>NUCLEOTIDE SEQUENCE</scope>
    <source>
        <strain evidence="9">KCTC 52189</strain>
    </source>
</reference>
<keyword evidence="3" id="KW-0238">DNA-binding</keyword>
<evidence type="ECO:0000256" key="6">
    <source>
        <dbReference type="PROSITE-ProRule" id="PRU10137"/>
    </source>
</evidence>
<dbReference type="SMART" id="SM00857">
    <property type="entry name" value="Resolvase"/>
    <property type="match status" value="1"/>
</dbReference>
<dbReference type="InterPro" id="IPR036162">
    <property type="entry name" value="Resolvase-like_N_sf"/>
</dbReference>
<feature type="domain" description="Resolvase/invertase-type recombinase catalytic" evidence="8">
    <location>
        <begin position="21"/>
        <end position="157"/>
    </location>
</feature>
<feature type="active site" description="O-(5'-phospho-DNA)-serine intermediate" evidence="5 6">
    <location>
        <position position="29"/>
    </location>
</feature>
<dbReference type="EMBL" id="JANHAX010000004">
    <property type="protein sequence ID" value="MDQ2091058.1"/>
    <property type="molecule type" value="Genomic_DNA"/>
</dbReference>
<dbReference type="InterPro" id="IPR009057">
    <property type="entry name" value="Homeodomain-like_sf"/>
</dbReference>
<comment type="caution">
    <text evidence="9">The sequence shown here is derived from an EMBL/GenBank/DDBJ whole genome shotgun (WGS) entry which is preliminary data.</text>
</comment>
<dbReference type="PANTHER" id="PTHR30461">
    <property type="entry name" value="DNA-INVERTASE FROM LAMBDOID PROPHAGE"/>
    <property type="match status" value="1"/>
</dbReference>
<dbReference type="RefSeq" id="WP_306736347.1">
    <property type="nucleotide sequence ID" value="NZ_JANHAX010000004.1"/>
</dbReference>
<evidence type="ECO:0000256" key="7">
    <source>
        <dbReference type="SAM" id="MobiDB-lite"/>
    </source>
</evidence>
<dbReference type="SUPFAM" id="SSF46689">
    <property type="entry name" value="Homeodomain-like"/>
    <property type="match status" value="1"/>
</dbReference>
<evidence type="ECO:0000313" key="9">
    <source>
        <dbReference type="EMBL" id="MDQ2091058.1"/>
    </source>
</evidence>
<dbReference type="PROSITE" id="PS51736">
    <property type="entry name" value="RECOMBINASES_3"/>
    <property type="match status" value="1"/>
</dbReference>
<evidence type="ECO:0000259" key="8">
    <source>
        <dbReference type="PROSITE" id="PS51736"/>
    </source>
</evidence>
<dbReference type="InterPro" id="IPR006118">
    <property type="entry name" value="Recombinase_CS"/>
</dbReference>
<dbReference type="InterPro" id="IPR006119">
    <property type="entry name" value="Resolv_N"/>
</dbReference>
<accession>A0AAE3WEJ4</accession>
<protein>
    <submittedName>
        <fullName evidence="9">Recombinase family protein</fullName>
    </submittedName>
</protein>
<evidence type="ECO:0000256" key="1">
    <source>
        <dbReference type="ARBA" id="ARBA00009913"/>
    </source>
</evidence>
<dbReference type="GO" id="GO:0000150">
    <property type="term" value="F:DNA strand exchange activity"/>
    <property type="evidence" value="ECO:0007669"/>
    <property type="project" value="InterPro"/>
</dbReference>
<keyword evidence="10" id="KW-1185">Reference proteome</keyword>
<evidence type="ECO:0000256" key="5">
    <source>
        <dbReference type="PIRSR" id="PIRSR606118-50"/>
    </source>
</evidence>
<comment type="similarity">
    <text evidence="1">Belongs to the site-specific recombinase resolvase family.</text>
</comment>
<evidence type="ECO:0000256" key="4">
    <source>
        <dbReference type="ARBA" id="ARBA00023172"/>
    </source>
</evidence>
<dbReference type="Pfam" id="PF00239">
    <property type="entry name" value="Resolvase"/>
    <property type="match status" value="1"/>
</dbReference>
<dbReference type="Gene3D" id="3.40.50.1390">
    <property type="entry name" value="Resolvase, N-terminal catalytic domain"/>
    <property type="match status" value="1"/>
</dbReference>
<proteinExistence type="inferred from homology"/>
<dbReference type="SUPFAM" id="SSF53041">
    <property type="entry name" value="Resolvase-like"/>
    <property type="match status" value="1"/>
</dbReference>
<dbReference type="PROSITE" id="PS00398">
    <property type="entry name" value="RECOMBINASES_2"/>
    <property type="match status" value="1"/>
</dbReference>
<dbReference type="PROSITE" id="PS00397">
    <property type="entry name" value="RECOMBINASES_1"/>
    <property type="match status" value="1"/>
</dbReference>
<feature type="region of interest" description="Disordered" evidence="7">
    <location>
        <begin position="150"/>
        <end position="169"/>
    </location>
</feature>
<reference evidence="9" key="1">
    <citation type="submission" date="2022-07" db="EMBL/GenBank/DDBJ databases">
        <authorList>
            <person name="Otstavnykh N."/>
            <person name="Isaeva M."/>
            <person name="Bystritskaya E."/>
        </authorList>
    </citation>
    <scope>NUCLEOTIDE SEQUENCE</scope>
    <source>
        <strain evidence="9">KCTC 52189</strain>
    </source>
</reference>
<dbReference type="CDD" id="cd03768">
    <property type="entry name" value="SR_ResInv"/>
    <property type="match status" value="1"/>
</dbReference>